<keyword evidence="4" id="KW-0804">Transcription</keyword>
<dbReference type="PANTHER" id="PTHR30118:SF15">
    <property type="entry name" value="TRANSCRIPTIONAL REGULATORY PROTEIN"/>
    <property type="match status" value="1"/>
</dbReference>
<name>A0ABQ4AV95_9ACTN</name>
<dbReference type="InterPro" id="IPR037402">
    <property type="entry name" value="YidZ_PBP2"/>
</dbReference>
<gene>
    <name evidence="6" type="ORF">Alo02nite_78570</name>
</gene>
<proteinExistence type="inferred from homology"/>
<dbReference type="PRINTS" id="PR00039">
    <property type="entry name" value="HTHLYSR"/>
</dbReference>
<evidence type="ECO:0000313" key="7">
    <source>
        <dbReference type="Proteomes" id="UP000631312"/>
    </source>
</evidence>
<dbReference type="Gene3D" id="1.10.10.10">
    <property type="entry name" value="Winged helix-like DNA-binding domain superfamily/Winged helix DNA-binding domain"/>
    <property type="match status" value="1"/>
</dbReference>
<dbReference type="InterPro" id="IPR050389">
    <property type="entry name" value="LysR-type_TF"/>
</dbReference>
<evidence type="ECO:0000259" key="5">
    <source>
        <dbReference type="PROSITE" id="PS50931"/>
    </source>
</evidence>
<evidence type="ECO:0000313" key="6">
    <source>
        <dbReference type="EMBL" id="GIE44959.1"/>
    </source>
</evidence>
<comment type="similarity">
    <text evidence="1">Belongs to the LysR transcriptional regulatory family.</text>
</comment>
<dbReference type="InterPro" id="IPR000847">
    <property type="entry name" value="LysR_HTH_N"/>
</dbReference>
<evidence type="ECO:0000256" key="3">
    <source>
        <dbReference type="ARBA" id="ARBA00023125"/>
    </source>
</evidence>
<reference evidence="6 7" key="1">
    <citation type="submission" date="2021-01" db="EMBL/GenBank/DDBJ databases">
        <title>Whole genome shotgun sequence of Actinoplanes lobatus NBRC 12513.</title>
        <authorList>
            <person name="Komaki H."/>
            <person name="Tamura T."/>
        </authorList>
    </citation>
    <scope>NUCLEOTIDE SEQUENCE [LARGE SCALE GENOMIC DNA]</scope>
    <source>
        <strain evidence="6 7">NBRC 12513</strain>
    </source>
</reference>
<evidence type="ECO:0000256" key="4">
    <source>
        <dbReference type="ARBA" id="ARBA00023163"/>
    </source>
</evidence>
<dbReference type="EMBL" id="BOMP01000146">
    <property type="protein sequence ID" value="GIE44959.1"/>
    <property type="molecule type" value="Genomic_DNA"/>
</dbReference>
<dbReference type="SUPFAM" id="SSF53850">
    <property type="entry name" value="Periplasmic binding protein-like II"/>
    <property type="match status" value="1"/>
</dbReference>
<keyword evidence="7" id="KW-1185">Reference proteome</keyword>
<dbReference type="InterPro" id="IPR005119">
    <property type="entry name" value="LysR_subst-bd"/>
</dbReference>
<evidence type="ECO:0000256" key="2">
    <source>
        <dbReference type="ARBA" id="ARBA00023015"/>
    </source>
</evidence>
<feature type="domain" description="HTH lysR-type" evidence="5">
    <location>
        <begin position="82"/>
        <end position="139"/>
    </location>
</feature>
<sequence>MCSDGAVVADRTQSVRTLRDGGANGVVIGPPCRKWRPARPLPLHQTANLVPPTRAGGPGTVPAGRYSALWRGCPVKERLREVDANLLLSLHALIEERNLTHAGERMTMSQSAMSSALTRLRRHFGDELLVRSGRGFDLSPLAERLRPAVAGAVEAAEALLGTQREFDEASSTRRFTVSMSEYAMTVLAEPLIRLMAEQAPGCSVALDTLEGPQLGTQLMRRDLIIGPLGFAFPGQTQPVFTDHLVCIVARDNPRLKDGGLSAADLGVMAHAVAEFSAAGELKRPLEIVLERSGLADRTVLVRVTSLLTLPYAVAGTEMCAFVPSRLAHRCLGFLDLAIASTPLDTVRITEAAHWHAGREKDPGVAWLRRLLYDVAVAVETEPADQPGEH</sequence>
<dbReference type="PANTHER" id="PTHR30118">
    <property type="entry name" value="HTH-TYPE TRANSCRIPTIONAL REGULATOR LEUO-RELATED"/>
    <property type="match status" value="1"/>
</dbReference>
<dbReference type="CDD" id="cd08417">
    <property type="entry name" value="PBP2_Nitroaromatics_like"/>
    <property type="match status" value="1"/>
</dbReference>
<protein>
    <submittedName>
        <fullName evidence="6">LysR family transcriptional regulator</fullName>
    </submittedName>
</protein>
<comment type="caution">
    <text evidence="6">The sequence shown here is derived from an EMBL/GenBank/DDBJ whole genome shotgun (WGS) entry which is preliminary data.</text>
</comment>
<dbReference type="Pfam" id="PF00126">
    <property type="entry name" value="HTH_1"/>
    <property type="match status" value="1"/>
</dbReference>
<accession>A0ABQ4AV95</accession>
<keyword evidence="2" id="KW-0805">Transcription regulation</keyword>
<dbReference type="InterPro" id="IPR036390">
    <property type="entry name" value="WH_DNA-bd_sf"/>
</dbReference>
<keyword evidence="3" id="KW-0238">DNA-binding</keyword>
<dbReference type="SUPFAM" id="SSF46785">
    <property type="entry name" value="Winged helix' DNA-binding domain"/>
    <property type="match status" value="1"/>
</dbReference>
<dbReference type="Proteomes" id="UP000631312">
    <property type="component" value="Unassembled WGS sequence"/>
</dbReference>
<dbReference type="InterPro" id="IPR036388">
    <property type="entry name" value="WH-like_DNA-bd_sf"/>
</dbReference>
<evidence type="ECO:0000256" key="1">
    <source>
        <dbReference type="ARBA" id="ARBA00009437"/>
    </source>
</evidence>
<dbReference type="Pfam" id="PF03466">
    <property type="entry name" value="LysR_substrate"/>
    <property type="match status" value="1"/>
</dbReference>
<dbReference type="Gene3D" id="3.40.190.10">
    <property type="entry name" value="Periplasmic binding protein-like II"/>
    <property type="match status" value="2"/>
</dbReference>
<organism evidence="6 7">
    <name type="scientific">Actinoplanes lobatus</name>
    <dbReference type="NCBI Taxonomy" id="113568"/>
    <lineage>
        <taxon>Bacteria</taxon>
        <taxon>Bacillati</taxon>
        <taxon>Actinomycetota</taxon>
        <taxon>Actinomycetes</taxon>
        <taxon>Micromonosporales</taxon>
        <taxon>Micromonosporaceae</taxon>
        <taxon>Actinoplanes</taxon>
    </lineage>
</organism>
<dbReference type="PROSITE" id="PS50931">
    <property type="entry name" value="HTH_LYSR"/>
    <property type="match status" value="1"/>
</dbReference>